<dbReference type="PROSITE" id="PS00166">
    <property type="entry name" value="ENOYL_COA_HYDRATASE"/>
    <property type="match status" value="1"/>
</dbReference>
<dbReference type="Pfam" id="PF00378">
    <property type="entry name" value="ECH_1"/>
    <property type="match status" value="1"/>
</dbReference>
<dbReference type="InterPro" id="IPR001753">
    <property type="entry name" value="Enoyl-CoA_hydra/iso"/>
</dbReference>
<dbReference type="Proteomes" id="UP001165060">
    <property type="component" value="Unassembled WGS sequence"/>
</dbReference>
<dbReference type="InterPro" id="IPR018376">
    <property type="entry name" value="Enoyl-CoA_hyd/isom_CS"/>
</dbReference>
<comment type="caution">
    <text evidence="3">The sequence shown here is derived from an EMBL/GenBank/DDBJ whole genome shotgun (WGS) entry which is preliminary data.</text>
</comment>
<accession>A0ABQ6M911</accession>
<evidence type="ECO:0000313" key="4">
    <source>
        <dbReference type="Proteomes" id="UP001165060"/>
    </source>
</evidence>
<dbReference type="PANTHER" id="PTHR11941:SF173">
    <property type="entry name" value="3-HYDROXYBUTYRYL-COA DEHYDRATASE-LIKE PROTEIN, MITOCHONDRIAL"/>
    <property type="match status" value="1"/>
</dbReference>
<protein>
    <recommendedName>
        <fullName evidence="5">Enoyl-CoA hydratase</fullName>
    </recommendedName>
</protein>
<comment type="similarity">
    <text evidence="1 2">Belongs to the enoyl-CoA hydratase/isomerase family.</text>
</comment>
<dbReference type="SUPFAM" id="SSF52096">
    <property type="entry name" value="ClpP/crotonase"/>
    <property type="match status" value="1"/>
</dbReference>
<proteinExistence type="inferred from homology"/>
<reference evidence="3 4" key="1">
    <citation type="journal article" date="2023" name="Commun. Biol.">
        <title>Genome analysis of Parmales, the sister group of diatoms, reveals the evolutionary specialization of diatoms from phago-mixotrophs to photoautotrophs.</title>
        <authorList>
            <person name="Ban H."/>
            <person name="Sato S."/>
            <person name="Yoshikawa S."/>
            <person name="Yamada K."/>
            <person name="Nakamura Y."/>
            <person name="Ichinomiya M."/>
            <person name="Sato N."/>
            <person name="Blanc-Mathieu R."/>
            <person name="Endo H."/>
            <person name="Kuwata A."/>
            <person name="Ogata H."/>
        </authorList>
    </citation>
    <scope>NUCLEOTIDE SEQUENCE [LARGE SCALE GENOMIC DNA]</scope>
</reference>
<evidence type="ECO:0000256" key="1">
    <source>
        <dbReference type="ARBA" id="ARBA00005254"/>
    </source>
</evidence>
<keyword evidence="4" id="KW-1185">Reference proteome</keyword>
<dbReference type="CDD" id="cd06558">
    <property type="entry name" value="crotonase-like"/>
    <property type="match status" value="1"/>
</dbReference>
<evidence type="ECO:0000313" key="3">
    <source>
        <dbReference type="EMBL" id="GMI21929.1"/>
    </source>
</evidence>
<dbReference type="EMBL" id="BRYB01000064">
    <property type="protein sequence ID" value="GMI21929.1"/>
    <property type="molecule type" value="Genomic_DNA"/>
</dbReference>
<name>A0ABQ6M911_9STRA</name>
<evidence type="ECO:0000256" key="2">
    <source>
        <dbReference type="RuleBase" id="RU003707"/>
    </source>
</evidence>
<gene>
    <name evidence="3" type="ORF">TeGR_g14628</name>
</gene>
<dbReference type="Gene3D" id="3.90.226.10">
    <property type="entry name" value="2-enoyl-CoA Hydratase, Chain A, domain 1"/>
    <property type="match status" value="1"/>
</dbReference>
<dbReference type="PANTHER" id="PTHR11941">
    <property type="entry name" value="ENOYL-COA HYDRATASE-RELATED"/>
    <property type="match status" value="1"/>
</dbReference>
<sequence length="290" mass="30763">MNVLFEISKANPRVGIITMNAPKALNAMTFELGSSFKTLVGELNLALTTPKDSLDPIVGSTPTPTLPSGVKDVNALVLTGAGRAFSAGGDMKFLGSRTDVPAHVNAATMYAFYQNFLSVRSLPVPVIAAINGPAIGAGACVTLACDYRVARSDGVIGFNFCKLGIHPGMGGSHYLPRLIGPGRAAKVLLGGARMSGDEAKELGIVDELVPTDADFVERAVEIAGNMADNSPVAVRGMLRTLRQQVDVGLEESLRREADQQAINYARSDWREGLAAVMEKREPVFDPFFAK</sequence>
<organism evidence="3 4">
    <name type="scientific">Tetraparma gracilis</name>
    <dbReference type="NCBI Taxonomy" id="2962635"/>
    <lineage>
        <taxon>Eukaryota</taxon>
        <taxon>Sar</taxon>
        <taxon>Stramenopiles</taxon>
        <taxon>Ochrophyta</taxon>
        <taxon>Bolidophyceae</taxon>
        <taxon>Parmales</taxon>
        <taxon>Triparmaceae</taxon>
        <taxon>Tetraparma</taxon>
    </lineage>
</organism>
<evidence type="ECO:0008006" key="5">
    <source>
        <dbReference type="Google" id="ProtNLM"/>
    </source>
</evidence>
<dbReference type="InterPro" id="IPR029045">
    <property type="entry name" value="ClpP/crotonase-like_dom_sf"/>
</dbReference>